<keyword evidence="3" id="KW-1134">Transmembrane beta strand</keyword>
<dbReference type="Gene3D" id="3.30.1330.60">
    <property type="entry name" value="OmpA-like domain"/>
    <property type="match status" value="1"/>
</dbReference>
<dbReference type="EMBL" id="QASA01000001">
    <property type="protein sequence ID" value="RDC66381.1"/>
    <property type="molecule type" value="Genomic_DNA"/>
</dbReference>
<gene>
    <name evidence="12" type="ORF">AHMF7616_05012</name>
</gene>
<keyword evidence="6" id="KW-0626">Porin</keyword>
<dbReference type="PANTHER" id="PTHR30329:SF21">
    <property type="entry name" value="LIPOPROTEIN YIAD-RELATED"/>
    <property type="match status" value="1"/>
</dbReference>
<dbReference type="Proteomes" id="UP000253919">
    <property type="component" value="Unassembled WGS sequence"/>
</dbReference>
<evidence type="ECO:0000313" key="12">
    <source>
        <dbReference type="EMBL" id="RDC66381.1"/>
    </source>
</evidence>
<dbReference type="SUPFAM" id="SSF103088">
    <property type="entry name" value="OmpA-like"/>
    <property type="match status" value="1"/>
</dbReference>
<keyword evidence="4" id="KW-0812">Transmembrane</keyword>
<keyword evidence="10" id="KW-0732">Signal</keyword>
<evidence type="ECO:0000256" key="7">
    <source>
        <dbReference type="ARBA" id="ARBA00023136"/>
    </source>
</evidence>
<keyword evidence="5" id="KW-0406">Ion transport</keyword>
<dbReference type="PROSITE" id="PS51123">
    <property type="entry name" value="OMPA_2"/>
    <property type="match status" value="1"/>
</dbReference>
<keyword evidence="7 9" id="KW-0472">Membrane</keyword>
<dbReference type="GO" id="GO:0046930">
    <property type="term" value="C:pore complex"/>
    <property type="evidence" value="ECO:0007669"/>
    <property type="project" value="UniProtKB-KW"/>
</dbReference>
<dbReference type="AlphaFoldDB" id="A0A369QNB7"/>
<evidence type="ECO:0000256" key="6">
    <source>
        <dbReference type="ARBA" id="ARBA00023114"/>
    </source>
</evidence>
<dbReference type="InterPro" id="IPR036737">
    <property type="entry name" value="OmpA-like_sf"/>
</dbReference>
<dbReference type="CDD" id="cd07185">
    <property type="entry name" value="OmpA_C-like"/>
    <property type="match status" value="1"/>
</dbReference>
<dbReference type="PANTHER" id="PTHR30329">
    <property type="entry name" value="STATOR ELEMENT OF FLAGELLAR MOTOR COMPLEX"/>
    <property type="match status" value="1"/>
</dbReference>
<evidence type="ECO:0000256" key="3">
    <source>
        <dbReference type="ARBA" id="ARBA00022452"/>
    </source>
</evidence>
<evidence type="ECO:0000256" key="9">
    <source>
        <dbReference type="PROSITE-ProRule" id="PRU00473"/>
    </source>
</evidence>
<dbReference type="PRINTS" id="PR01021">
    <property type="entry name" value="OMPADOMAIN"/>
</dbReference>
<dbReference type="InterPro" id="IPR006664">
    <property type="entry name" value="OMP_bac"/>
</dbReference>
<proteinExistence type="predicted"/>
<dbReference type="InterPro" id="IPR006665">
    <property type="entry name" value="OmpA-like"/>
</dbReference>
<dbReference type="SUPFAM" id="SSF56925">
    <property type="entry name" value="OMPA-like"/>
    <property type="match status" value="1"/>
</dbReference>
<evidence type="ECO:0000256" key="8">
    <source>
        <dbReference type="ARBA" id="ARBA00023237"/>
    </source>
</evidence>
<dbReference type="Pfam" id="PF00691">
    <property type="entry name" value="OmpA"/>
    <property type="match status" value="1"/>
</dbReference>
<dbReference type="GO" id="GO:0009279">
    <property type="term" value="C:cell outer membrane"/>
    <property type="evidence" value="ECO:0007669"/>
    <property type="project" value="UniProtKB-SubCell"/>
</dbReference>
<dbReference type="Gene3D" id="2.40.160.20">
    <property type="match status" value="1"/>
</dbReference>
<dbReference type="GO" id="GO:0006811">
    <property type="term" value="P:monoatomic ion transport"/>
    <property type="evidence" value="ECO:0007669"/>
    <property type="project" value="UniProtKB-KW"/>
</dbReference>
<evidence type="ECO:0000256" key="4">
    <source>
        <dbReference type="ARBA" id="ARBA00022692"/>
    </source>
</evidence>
<name>A0A369QNB7_9BACT</name>
<reference evidence="12 13" key="1">
    <citation type="submission" date="2018-04" db="EMBL/GenBank/DDBJ databases">
        <title>Adhaeribacter sp. HMF7616 genome sequencing and assembly.</title>
        <authorList>
            <person name="Kang H."/>
            <person name="Kang J."/>
            <person name="Cha I."/>
            <person name="Kim H."/>
            <person name="Joh K."/>
        </authorList>
    </citation>
    <scope>NUCLEOTIDE SEQUENCE [LARGE SCALE GENOMIC DNA]</scope>
    <source>
        <strain evidence="12 13">HMF7616</strain>
    </source>
</reference>
<keyword evidence="2" id="KW-0813">Transport</keyword>
<evidence type="ECO:0000256" key="10">
    <source>
        <dbReference type="SAM" id="SignalP"/>
    </source>
</evidence>
<comment type="subcellular location">
    <subcellularLocation>
        <location evidence="1">Cell outer membrane</location>
        <topology evidence="1">Multi-pass membrane protein</topology>
    </subcellularLocation>
</comment>
<evidence type="ECO:0000256" key="5">
    <source>
        <dbReference type="ARBA" id="ARBA00023065"/>
    </source>
</evidence>
<comment type="caution">
    <text evidence="12">The sequence shown here is derived from an EMBL/GenBank/DDBJ whole genome shotgun (WGS) entry which is preliminary data.</text>
</comment>
<dbReference type="InterPro" id="IPR050330">
    <property type="entry name" value="Bact_OuterMem_StrucFunc"/>
</dbReference>
<accession>A0A369QNB7</accession>
<evidence type="ECO:0000259" key="11">
    <source>
        <dbReference type="PROSITE" id="PS51123"/>
    </source>
</evidence>
<feature type="chain" id="PRO_5016629250" description="OmpA-like domain-containing protein" evidence="10">
    <location>
        <begin position="21"/>
        <end position="610"/>
    </location>
</feature>
<keyword evidence="8" id="KW-0998">Cell outer membrane</keyword>
<evidence type="ECO:0000256" key="1">
    <source>
        <dbReference type="ARBA" id="ARBA00004571"/>
    </source>
</evidence>
<organism evidence="12 13">
    <name type="scientific">Adhaeribacter pallidiroseus</name>
    <dbReference type="NCBI Taxonomy" id="2072847"/>
    <lineage>
        <taxon>Bacteria</taxon>
        <taxon>Pseudomonadati</taxon>
        <taxon>Bacteroidota</taxon>
        <taxon>Cytophagia</taxon>
        <taxon>Cytophagales</taxon>
        <taxon>Hymenobacteraceae</taxon>
        <taxon>Adhaeribacter</taxon>
    </lineage>
</organism>
<dbReference type="InterPro" id="IPR011250">
    <property type="entry name" value="OMP/PagP_B-barrel"/>
</dbReference>
<keyword evidence="13" id="KW-1185">Reference proteome</keyword>
<protein>
    <recommendedName>
        <fullName evidence="11">OmpA-like domain-containing protein</fullName>
    </recommendedName>
</protein>
<dbReference type="GO" id="GO:0015288">
    <property type="term" value="F:porin activity"/>
    <property type="evidence" value="ECO:0007669"/>
    <property type="project" value="UniProtKB-KW"/>
</dbReference>
<evidence type="ECO:0000313" key="13">
    <source>
        <dbReference type="Proteomes" id="UP000253919"/>
    </source>
</evidence>
<sequence>MMKSSLFVFFSILSWLPSYAQHNLYKWQVKGYTGIAHYFNTNQKTIDYLQPDDNMWYRLEIGHSLGKTFGLAASASMGNIRGLAPLGGYFTTEARMTSLRLYFYTDNGWLLKESSLVAPYFFGGYGLSSLQDAPRHDQYQQALPFGLGFKFRVADRWQIDFQTEAVYHTTESENDLFPQQNKYNNSFLHTGVSLAYNFGFKPSSFKASRFYSNITPSITPSTAPGTTAVPIAPGTLPITDSLYQTPDTTIAKLNTRSTTLASPESRAVTPRMVVIRDTVLVKENNYSSVSDTLSATAFRKQIVDSMATVNNNQNKTRESVISQDAELTAAQRKAIRDREKALAEYDQRTRRANALRQSQIARTPEPLRPTSVYRPPATTRVYQPTPRVYSSRSTPVIPVTPSATVLLDNDRRNLEEVNRKNLQLRYAYDSLNTLNSRDTTLSTQLRQQNRAFNSLDNRLRRYMQDQANLNDSLRQRLNFYEGALARTPQATSLAPPVTSLPVNETAFDTTVFFNKNSSQILSLNFNNLLGCAAYLKANPEQRLQLTGYADRSGKPEYNLLLSRKRVEAVSNFLQYRGIAKERIFMQYFGEANSKDPLVPLDRKVILNIID</sequence>
<feature type="domain" description="OmpA-like" evidence="11">
    <location>
        <begin position="502"/>
        <end position="610"/>
    </location>
</feature>
<evidence type="ECO:0000256" key="2">
    <source>
        <dbReference type="ARBA" id="ARBA00022448"/>
    </source>
</evidence>
<feature type="signal peptide" evidence="10">
    <location>
        <begin position="1"/>
        <end position="20"/>
    </location>
</feature>